<dbReference type="GeneID" id="19135480"/>
<dbReference type="EMBL" id="KB445654">
    <property type="protein sequence ID" value="EMD59088.1"/>
    <property type="molecule type" value="Genomic_DNA"/>
</dbReference>
<organism evidence="1 2">
    <name type="scientific">Cochliobolus sativus (strain ND90Pr / ATCC 201652)</name>
    <name type="common">Common root rot and spot blotch fungus</name>
    <name type="synonym">Bipolaris sorokiniana</name>
    <dbReference type="NCBI Taxonomy" id="665912"/>
    <lineage>
        <taxon>Eukaryota</taxon>
        <taxon>Fungi</taxon>
        <taxon>Dikarya</taxon>
        <taxon>Ascomycota</taxon>
        <taxon>Pezizomycotina</taxon>
        <taxon>Dothideomycetes</taxon>
        <taxon>Pleosporomycetidae</taxon>
        <taxon>Pleosporales</taxon>
        <taxon>Pleosporineae</taxon>
        <taxon>Pleosporaceae</taxon>
        <taxon>Bipolaris</taxon>
    </lineage>
</organism>
<dbReference type="AlphaFoldDB" id="M2RVL1"/>
<sequence>MNHSNTELKPQSHLHGVMESVSTMLHDKTFENIDSRGGFGPETPLGIIGISKFLISVHHFAIPHCEFLLYGLGVRCGLSTRNLDCKVFRSGRGVWKLDKLRVIPIIVMSTHSMYLVSQVKNRLPLRSNGDWRCYMSRRVGVYCFVLMCTGDMRVVMTS</sequence>
<dbReference type="Proteomes" id="UP000016934">
    <property type="component" value="Unassembled WGS sequence"/>
</dbReference>
<dbReference type="KEGG" id="bsc:COCSADRAFT_263365"/>
<protein>
    <submittedName>
        <fullName evidence="1">Uncharacterized protein</fullName>
    </submittedName>
</protein>
<evidence type="ECO:0000313" key="2">
    <source>
        <dbReference type="Proteomes" id="UP000016934"/>
    </source>
</evidence>
<keyword evidence="2" id="KW-1185">Reference proteome</keyword>
<reference evidence="2" key="2">
    <citation type="journal article" date="2013" name="PLoS Genet.">
        <title>Comparative genome structure, secondary metabolite, and effector coding capacity across Cochliobolus pathogens.</title>
        <authorList>
            <person name="Condon B.J."/>
            <person name="Leng Y."/>
            <person name="Wu D."/>
            <person name="Bushley K.E."/>
            <person name="Ohm R.A."/>
            <person name="Otillar R."/>
            <person name="Martin J."/>
            <person name="Schackwitz W."/>
            <person name="Grimwood J."/>
            <person name="MohdZainudin N."/>
            <person name="Xue C."/>
            <person name="Wang R."/>
            <person name="Manning V.A."/>
            <person name="Dhillon B."/>
            <person name="Tu Z.J."/>
            <person name="Steffenson B.J."/>
            <person name="Salamov A."/>
            <person name="Sun H."/>
            <person name="Lowry S."/>
            <person name="LaButti K."/>
            <person name="Han J."/>
            <person name="Copeland A."/>
            <person name="Lindquist E."/>
            <person name="Barry K."/>
            <person name="Schmutz J."/>
            <person name="Baker S.E."/>
            <person name="Ciuffetti L.M."/>
            <person name="Grigoriev I.V."/>
            <person name="Zhong S."/>
            <person name="Turgeon B.G."/>
        </authorList>
    </citation>
    <scope>NUCLEOTIDE SEQUENCE [LARGE SCALE GENOMIC DNA]</scope>
    <source>
        <strain evidence="2">ND90Pr / ATCC 201652</strain>
    </source>
</reference>
<accession>M2RVL1</accession>
<dbReference type="HOGENOM" id="CLU_1669244_0_0_1"/>
<evidence type="ECO:0000313" key="1">
    <source>
        <dbReference type="EMBL" id="EMD59088.1"/>
    </source>
</evidence>
<dbReference type="RefSeq" id="XP_007705509.1">
    <property type="nucleotide sequence ID" value="XM_007707319.1"/>
</dbReference>
<reference evidence="1 2" key="1">
    <citation type="journal article" date="2012" name="PLoS Pathog.">
        <title>Diverse lifestyles and strategies of plant pathogenesis encoded in the genomes of eighteen Dothideomycetes fungi.</title>
        <authorList>
            <person name="Ohm R.A."/>
            <person name="Feau N."/>
            <person name="Henrissat B."/>
            <person name="Schoch C.L."/>
            <person name="Horwitz B.A."/>
            <person name="Barry K.W."/>
            <person name="Condon B.J."/>
            <person name="Copeland A.C."/>
            <person name="Dhillon B."/>
            <person name="Glaser F."/>
            <person name="Hesse C.N."/>
            <person name="Kosti I."/>
            <person name="LaButti K."/>
            <person name="Lindquist E.A."/>
            <person name="Lucas S."/>
            <person name="Salamov A.A."/>
            <person name="Bradshaw R.E."/>
            <person name="Ciuffetti L."/>
            <person name="Hamelin R.C."/>
            <person name="Kema G.H.J."/>
            <person name="Lawrence C."/>
            <person name="Scott J.A."/>
            <person name="Spatafora J.W."/>
            <person name="Turgeon B.G."/>
            <person name="de Wit P.J.G.M."/>
            <person name="Zhong S."/>
            <person name="Goodwin S.B."/>
            <person name="Grigoriev I.V."/>
        </authorList>
    </citation>
    <scope>NUCLEOTIDE SEQUENCE [LARGE SCALE GENOMIC DNA]</scope>
    <source>
        <strain evidence="2">ND90Pr / ATCC 201652</strain>
    </source>
</reference>
<name>M2RVL1_COCSN</name>
<gene>
    <name evidence="1" type="ORF">COCSADRAFT_263365</name>
</gene>
<proteinExistence type="predicted"/>